<organism evidence="3 4">
    <name type="scientific">Paracoccus laeviglucosivorans</name>
    <dbReference type="NCBI Taxonomy" id="1197861"/>
    <lineage>
        <taxon>Bacteria</taxon>
        <taxon>Pseudomonadati</taxon>
        <taxon>Pseudomonadota</taxon>
        <taxon>Alphaproteobacteria</taxon>
        <taxon>Rhodobacterales</taxon>
        <taxon>Paracoccaceae</taxon>
        <taxon>Paracoccus</taxon>
    </lineage>
</organism>
<proteinExistence type="predicted"/>
<protein>
    <submittedName>
        <fullName evidence="3">Glutathione S-transferase</fullName>
    </submittedName>
</protein>
<dbReference type="SUPFAM" id="SSF47616">
    <property type="entry name" value="GST C-terminal domain-like"/>
    <property type="match status" value="1"/>
</dbReference>
<dbReference type="Gene3D" id="3.40.30.10">
    <property type="entry name" value="Glutaredoxin"/>
    <property type="match status" value="1"/>
</dbReference>
<dbReference type="InterPro" id="IPR010987">
    <property type="entry name" value="Glutathione-S-Trfase_C-like"/>
</dbReference>
<dbReference type="Gene3D" id="1.20.1050.10">
    <property type="match status" value="1"/>
</dbReference>
<dbReference type="InterPro" id="IPR004045">
    <property type="entry name" value="Glutathione_S-Trfase_N"/>
</dbReference>
<evidence type="ECO:0000313" key="3">
    <source>
        <dbReference type="EMBL" id="SMO95210.1"/>
    </source>
</evidence>
<dbReference type="PROSITE" id="PS50405">
    <property type="entry name" value="GST_CTER"/>
    <property type="match status" value="1"/>
</dbReference>
<evidence type="ECO:0000313" key="4">
    <source>
        <dbReference type="Proteomes" id="UP000319014"/>
    </source>
</evidence>
<dbReference type="InterPro" id="IPR040079">
    <property type="entry name" value="Glutathione_S-Trfase"/>
</dbReference>
<evidence type="ECO:0000259" key="2">
    <source>
        <dbReference type="PROSITE" id="PS50405"/>
    </source>
</evidence>
<dbReference type="GO" id="GO:0016740">
    <property type="term" value="F:transferase activity"/>
    <property type="evidence" value="ECO:0007669"/>
    <property type="project" value="UniProtKB-KW"/>
</dbReference>
<dbReference type="SFLD" id="SFLDG00358">
    <property type="entry name" value="Main_(cytGST)"/>
    <property type="match status" value="1"/>
</dbReference>
<dbReference type="InterPro" id="IPR036249">
    <property type="entry name" value="Thioredoxin-like_sf"/>
</dbReference>
<name>A0A521FI09_9RHOB</name>
<dbReference type="SFLD" id="SFLDS00019">
    <property type="entry name" value="Glutathione_Transferase_(cytos"/>
    <property type="match status" value="1"/>
</dbReference>
<dbReference type="SUPFAM" id="SSF52833">
    <property type="entry name" value="Thioredoxin-like"/>
    <property type="match status" value="1"/>
</dbReference>
<feature type="domain" description="GST C-terminal" evidence="2">
    <location>
        <begin position="86"/>
        <end position="208"/>
    </location>
</feature>
<dbReference type="CDD" id="cd00570">
    <property type="entry name" value="GST_N_family"/>
    <property type="match status" value="1"/>
</dbReference>
<dbReference type="InterPro" id="IPR004046">
    <property type="entry name" value="GST_C"/>
</dbReference>
<keyword evidence="4" id="KW-1185">Reference proteome</keyword>
<gene>
    <name evidence="3" type="ORF">SAMN06265221_12236</name>
</gene>
<dbReference type="Pfam" id="PF13417">
    <property type="entry name" value="GST_N_3"/>
    <property type="match status" value="1"/>
</dbReference>
<evidence type="ECO:0000259" key="1">
    <source>
        <dbReference type="PROSITE" id="PS50404"/>
    </source>
</evidence>
<feature type="domain" description="GST N-terminal" evidence="1">
    <location>
        <begin position="1"/>
        <end position="80"/>
    </location>
</feature>
<reference evidence="3 4" key="1">
    <citation type="submission" date="2017-05" db="EMBL/GenBank/DDBJ databases">
        <authorList>
            <person name="Varghese N."/>
            <person name="Submissions S."/>
        </authorList>
    </citation>
    <scope>NUCLEOTIDE SEQUENCE [LARGE SCALE GENOMIC DNA]</scope>
    <source>
        <strain evidence="3 4">DSM 100094</strain>
    </source>
</reference>
<dbReference type="CDD" id="cd00299">
    <property type="entry name" value="GST_C_family"/>
    <property type="match status" value="1"/>
</dbReference>
<dbReference type="RefSeq" id="WP_142664547.1">
    <property type="nucleotide sequence ID" value="NZ_FXTK01000022.1"/>
</dbReference>
<accession>A0A521FI09</accession>
<keyword evidence="3" id="KW-0808">Transferase</keyword>
<sequence>MLTLYYHPLAAYCWKPLVALYDTGTEFTPHPIDLSKPEDAALLESLWPMRQFPVLLDGATRVPESSIIVEHLDLHHPAATRMIPLDPQAALPVRLWDRFFDMNIQLVMQQIVNDALRPAERRDPQVVDAAKAKLDRAYSIAERHLSGQQDWAAGAFSLADCAALPALFYAGAIHPFDAHPAMTAYFDRLVARPSCARVLAEARPCFDLFPFRDGIAARFRS</sequence>
<dbReference type="Pfam" id="PF00043">
    <property type="entry name" value="GST_C"/>
    <property type="match status" value="1"/>
</dbReference>
<dbReference type="PANTHER" id="PTHR44051:SF8">
    <property type="entry name" value="GLUTATHIONE S-TRANSFERASE GSTA"/>
    <property type="match status" value="1"/>
</dbReference>
<dbReference type="PROSITE" id="PS50404">
    <property type="entry name" value="GST_NTER"/>
    <property type="match status" value="1"/>
</dbReference>
<dbReference type="EMBL" id="FXTK01000022">
    <property type="protein sequence ID" value="SMO95210.1"/>
    <property type="molecule type" value="Genomic_DNA"/>
</dbReference>
<dbReference type="Proteomes" id="UP000319014">
    <property type="component" value="Unassembled WGS sequence"/>
</dbReference>
<dbReference type="OrthoDB" id="9782992at2"/>
<dbReference type="AlphaFoldDB" id="A0A521FI09"/>
<dbReference type="InterPro" id="IPR036282">
    <property type="entry name" value="Glutathione-S-Trfase_C_sf"/>
</dbReference>
<dbReference type="PANTHER" id="PTHR44051">
    <property type="entry name" value="GLUTATHIONE S-TRANSFERASE-RELATED"/>
    <property type="match status" value="1"/>
</dbReference>